<protein>
    <submittedName>
        <fullName evidence="2">Uncharacterized protein</fullName>
    </submittedName>
</protein>
<gene>
    <name evidence="2" type="ORF">B296_00035246</name>
</gene>
<dbReference type="Proteomes" id="UP000287651">
    <property type="component" value="Unassembled WGS sequence"/>
</dbReference>
<evidence type="ECO:0000313" key="2">
    <source>
        <dbReference type="EMBL" id="RRT51464.1"/>
    </source>
</evidence>
<reference evidence="2 3" key="1">
    <citation type="journal article" date="2014" name="Agronomy (Basel)">
        <title>A Draft Genome Sequence for Ensete ventricosum, the Drought-Tolerant Tree Against Hunger.</title>
        <authorList>
            <person name="Harrison J."/>
            <person name="Moore K.A."/>
            <person name="Paszkiewicz K."/>
            <person name="Jones T."/>
            <person name="Grant M."/>
            <person name="Ambacheew D."/>
            <person name="Muzemil S."/>
            <person name="Studholme D.J."/>
        </authorList>
    </citation>
    <scope>NUCLEOTIDE SEQUENCE [LARGE SCALE GENOMIC DNA]</scope>
</reference>
<evidence type="ECO:0000256" key="1">
    <source>
        <dbReference type="SAM" id="MobiDB-lite"/>
    </source>
</evidence>
<sequence length="93" mass="10419">MEKASALLFSGVRVDRKRFSREIARFQASMATDSVLRPKKEPDDLEDIPHAAPEALLEVKANKKEKKRKRKDKDSSGCNSGLPTRTVEVVPLV</sequence>
<comment type="caution">
    <text evidence="2">The sequence shown here is derived from an EMBL/GenBank/DDBJ whole genome shotgun (WGS) entry which is preliminary data.</text>
</comment>
<dbReference type="EMBL" id="AMZH03012210">
    <property type="protein sequence ID" value="RRT51464.1"/>
    <property type="molecule type" value="Genomic_DNA"/>
</dbReference>
<dbReference type="AlphaFoldDB" id="A0A426YI97"/>
<feature type="region of interest" description="Disordered" evidence="1">
    <location>
        <begin position="34"/>
        <end position="93"/>
    </location>
</feature>
<accession>A0A426YI97</accession>
<proteinExistence type="predicted"/>
<organism evidence="2 3">
    <name type="scientific">Ensete ventricosum</name>
    <name type="common">Abyssinian banana</name>
    <name type="synonym">Musa ensete</name>
    <dbReference type="NCBI Taxonomy" id="4639"/>
    <lineage>
        <taxon>Eukaryota</taxon>
        <taxon>Viridiplantae</taxon>
        <taxon>Streptophyta</taxon>
        <taxon>Embryophyta</taxon>
        <taxon>Tracheophyta</taxon>
        <taxon>Spermatophyta</taxon>
        <taxon>Magnoliopsida</taxon>
        <taxon>Liliopsida</taxon>
        <taxon>Zingiberales</taxon>
        <taxon>Musaceae</taxon>
        <taxon>Ensete</taxon>
    </lineage>
</organism>
<evidence type="ECO:0000313" key="3">
    <source>
        <dbReference type="Proteomes" id="UP000287651"/>
    </source>
</evidence>
<name>A0A426YI97_ENSVE</name>